<evidence type="ECO:0008006" key="2">
    <source>
        <dbReference type="Google" id="ProtNLM"/>
    </source>
</evidence>
<organism evidence="1">
    <name type="scientific">marine metagenome</name>
    <dbReference type="NCBI Taxonomy" id="408172"/>
    <lineage>
        <taxon>unclassified sequences</taxon>
        <taxon>metagenomes</taxon>
        <taxon>ecological metagenomes</taxon>
    </lineage>
</organism>
<protein>
    <recommendedName>
        <fullName evidence="2">RCK N-terminal domain-containing protein</fullName>
    </recommendedName>
</protein>
<reference evidence="1" key="1">
    <citation type="submission" date="2018-05" db="EMBL/GenBank/DDBJ databases">
        <authorList>
            <person name="Lanie J.A."/>
            <person name="Ng W.-L."/>
            <person name="Kazmierczak K.M."/>
            <person name="Andrzejewski T.M."/>
            <person name="Davidsen T.M."/>
            <person name="Wayne K.J."/>
            <person name="Tettelin H."/>
            <person name="Glass J.I."/>
            <person name="Rusch D."/>
            <person name="Podicherti R."/>
            <person name="Tsui H.-C.T."/>
            <person name="Winkler M.E."/>
        </authorList>
    </citation>
    <scope>NUCLEOTIDE SEQUENCE</scope>
</reference>
<accession>A0A382NFA6</accession>
<evidence type="ECO:0000313" key="1">
    <source>
        <dbReference type="EMBL" id="SVC59894.1"/>
    </source>
</evidence>
<sequence>MYQTNESVVFKVAHTVLAIGLRPTLTKELHRAHPHEIIATDHCNDAINTLLSEEIETIFFDSAASRDFEADVSALLSATPVTTRFVLITHTTNLGANQTFAGLGITTLTGPVKGLDL</sequence>
<dbReference type="EMBL" id="UINC01100104">
    <property type="protein sequence ID" value="SVC59894.1"/>
    <property type="molecule type" value="Genomic_DNA"/>
</dbReference>
<proteinExistence type="predicted"/>
<feature type="non-terminal residue" evidence="1">
    <location>
        <position position="117"/>
    </location>
</feature>
<dbReference type="AlphaFoldDB" id="A0A382NFA6"/>
<name>A0A382NFA6_9ZZZZ</name>
<gene>
    <name evidence="1" type="ORF">METZ01_LOCUS312748</name>
</gene>